<accession>A0A814RDU6</accession>
<keyword evidence="4" id="KW-1185">Reference proteome</keyword>
<gene>
    <name evidence="2" type="ORF">GPM918_LOCUS20227</name>
    <name evidence="3" type="ORF">SRO942_LOCUS20224</name>
</gene>
<dbReference type="Proteomes" id="UP000681722">
    <property type="component" value="Unassembled WGS sequence"/>
</dbReference>
<dbReference type="EMBL" id="CAJOBC010006341">
    <property type="protein sequence ID" value="CAF3895440.1"/>
    <property type="molecule type" value="Genomic_DNA"/>
</dbReference>
<dbReference type="Proteomes" id="UP000663829">
    <property type="component" value="Unassembled WGS sequence"/>
</dbReference>
<feature type="compositionally biased region" description="Basic and acidic residues" evidence="1">
    <location>
        <begin position="139"/>
        <end position="153"/>
    </location>
</feature>
<feature type="compositionally biased region" description="Polar residues" evidence="1">
    <location>
        <begin position="186"/>
        <end position="195"/>
    </location>
</feature>
<reference evidence="2" key="1">
    <citation type="submission" date="2021-02" db="EMBL/GenBank/DDBJ databases">
        <authorList>
            <person name="Nowell W R."/>
        </authorList>
    </citation>
    <scope>NUCLEOTIDE SEQUENCE</scope>
</reference>
<dbReference type="AlphaFoldDB" id="A0A814RDU6"/>
<protein>
    <submittedName>
        <fullName evidence="2">Uncharacterized protein</fullName>
    </submittedName>
</protein>
<organism evidence="2 4">
    <name type="scientific">Didymodactylos carnosus</name>
    <dbReference type="NCBI Taxonomy" id="1234261"/>
    <lineage>
        <taxon>Eukaryota</taxon>
        <taxon>Metazoa</taxon>
        <taxon>Spiralia</taxon>
        <taxon>Gnathifera</taxon>
        <taxon>Rotifera</taxon>
        <taxon>Eurotatoria</taxon>
        <taxon>Bdelloidea</taxon>
        <taxon>Philodinida</taxon>
        <taxon>Philodinidae</taxon>
        <taxon>Didymodactylos</taxon>
    </lineage>
</organism>
<evidence type="ECO:0000313" key="4">
    <source>
        <dbReference type="Proteomes" id="UP000663829"/>
    </source>
</evidence>
<dbReference type="EMBL" id="CAJNOQ010006341">
    <property type="protein sequence ID" value="CAF1131674.1"/>
    <property type="molecule type" value="Genomic_DNA"/>
</dbReference>
<name>A0A814RDU6_9BILA</name>
<feature type="compositionally biased region" description="Acidic residues" evidence="1">
    <location>
        <begin position="124"/>
        <end position="138"/>
    </location>
</feature>
<evidence type="ECO:0000256" key="1">
    <source>
        <dbReference type="SAM" id="MobiDB-lite"/>
    </source>
</evidence>
<evidence type="ECO:0000313" key="2">
    <source>
        <dbReference type="EMBL" id="CAF1131674.1"/>
    </source>
</evidence>
<evidence type="ECO:0000313" key="3">
    <source>
        <dbReference type="EMBL" id="CAF3895440.1"/>
    </source>
</evidence>
<comment type="caution">
    <text evidence="2">The sequence shown here is derived from an EMBL/GenBank/DDBJ whole genome shotgun (WGS) entry which is preliminary data.</text>
</comment>
<feature type="region of interest" description="Disordered" evidence="1">
    <location>
        <begin position="124"/>
        <end position="201"/>
    </location>
</feature>
<sequence length="201" mass="22661">MPDNSYVIKQGIISRVAEFVETLKALEQKYKTSVKQKQLNLPIMNSNTMKNTNNNTLNQTSSSITTNNTQTPTITIPISTQVVSLLSRCSSSPISIYNVQQKYLEVVTNAGDKRYLKRKDEDVDEMVDETDDNNEITDDETKSIQNDNEKENTKSSSSLASPLTTIDTRLSLKRKYKSATEDSNRENLNTKSSLPNKKKKV</sequence>
<feature type="compositionally biased region" description="Polar residues" evidence="1">
    <location>
        <begin position="154"/>
        <end position="168"/>
    </location>
</feature>
<proteinExistence type="predicted"/>